<feature type="compositionally biased region" description="Basic and acidic residues" evidence="1">
    <location>
        <begin position="136"/>
        <end position="145"/>
    </location>
</feature>
<evidence type="ECO:0000313" key="2">
    <source>
        <dbReference type="EMBL" id="MBB5488867.1"/>
    </source>
</evidence>
<dbReference type="RefSeq" id="WP_246420004.1">
    <property type="nucleotide sequence ID" value="NZ_BAAAKM010000028.1"/>
</dbReference>
<proteinExistence type="predicted"/>
<dbReference type="EMBL" id="JACHDO010000001">
    <property type="protein sequence ID" value="MBB5488867.1"/>
    <property type="molecule type" value="Genomic_DNA"/>
</dbReference>
<dbReference type="InterPro" id="IPR011990">
    <property type="entry name" value="TPR-like_helical_dom_sf"/>
</dbReference>
<dbReference type="Gene3D" id="1.25.40.10">
    <property type="entry name" value="Tetratricopeptide repeat domain"/>
    <property type="match status" value="2"/>
</dbReference>
<feature type="compositionally biased region" description="Low complexity" evidence="1">
    <location>
        <begin position="706"/>
        <end position="717"/>
    </location>
</feature>
<dbReference type="Proteomes" id="UP000579647">
    <property type="component" value="Unassembled WGS sequence"/>
</dbReference>
<sequence length="726" mass="81237">MAKDPEVPGAKAVAQSLAFSLQQCAPDERLLLYRLARAGLTKFSPWSAAALLDTGTAEAGRMLERMSHRFLVTYLHEASGFDRYQIHDRVRDTLLRAQPESLGVPETERPRWSEDEIGTAVDRLLGAFARMAETAARDAAPHEGGFDSPLPLSGEGNGGGAGDEDLTGGTAPGTAPDDPFSWLESEHRGFEVCFRWTDPREEDRRSPAHGWRLRRAFTVLSRTGRTRWGAVHETTRQASELALEIANPFAYGVAMLDRAEAAGGQGDHDSGYERALTALHVLEQLDPPVDPRWLARAHRAVGVNLYRRGDLDDGRAEIERAERIFATDDDPWWHVRTLGNLAEVDRFQGHLERAHTWLSRAELRLGDSPGSAEQRARVQLQRGEVLRLRGYTLNAWFVLSDGLDQLTRTPKENWYRARYLRSLGQLSVSELNSEAGVCELLLDPQRARERRQLSERDPMWPRWQRSRVEGLFIDLSRSGGEQRGGPGANPAGRPGEHYGDPLVYARRCVEPGPPRGSLLGLLNRRSLIRDEWRPDRQIERLREAERVFEEIGDDWGRWRTCLVLGQALMARSSHQGKEEFLRAAEGFRELGDKWWHARAHRMAADSLQRADRLVEAEELALVAVEGYRGLQHRSGHLRAKLLHAEIVTRRDWLEAMRTLLEAEDLAQEGVRLGVVPGSLLVKVQDMLRVVEHGSGSATHHVPPRRSGGAAQDSGGSATESGTTAPR</sequence>
<dbReference type="AlphaFoldDB" id="A0A840WAQ4"/>
<reference evidence="2 3" key="1">
    <citation type="submission" date="2020-08" db="EMBL/GenBank/DDBJ databases">
        <title>Sequencing the genomes of 1000 actinobacteria strains.</title>
        <authorList>
            <person name="Klenk H.-P."/>
        </authorList>
    </citation>
    <scope>NUCLEOTIDE SEQUENCE [LARGE SCALE GENOMIC DNA]</scope>
    <source>
        <strain evidence="2 3">DSM 44598</strain>
    </source>
</reference>
<organism evidence="2 3">
    <name type="scientific">Nocardiopsis metallicus</name>
    <dbReference type="NCBI Taxonomy" id="179819"/>
    <lineage>
        <taxon>Bacteria</taxon>
        <taxon>Bacillati</taxon>
        <taxon>Actinomycetota</taxon>
        <taxon>Actinomycetes</taxon>
        <taxon>Streptosporangiales</taxon>
        <taxon>Nocardiopsidaceae</taxon>
        <taxon>Nocardiopsis</taxon>
    </lineage>
</organism>
<feature type="region of interest" description="Disordered" evidence="1">
    <location>
        <begin position="477"/>
        <end position="496"/>
    </location>
</feature>
<name>A0A840WAQ4_9ACTN</name>
<gene>
    <name evidence="2" type="ORF">HNR07_000004</name>
</gene>
<dbReference type="SUPFAM" id="SSF48452">
    <property type="entry name" value="TPR-like"/>
    <property type="match status" value="2"/>
</dbReference>
<feature type="region of interest" description="Disordered" evidence="1">
    <location>
        <begin position="136"/>
        <end position="182"/>
    </location>
</feature>
<protein>
    <submittedName>
        <fullName evidence="2">Tetratricopeptide (TPR) repeat protein</fullName>
    </submittedName>
</protein>
<comment type="caution">
    <text evidence="2">The sequence shown here is derived from an EMBL/GenBank/DDBJ whole genome shotgun (WGS) entry which is preliminary data.</text>
</comment>
<feature type="region of interest" description="Disordered" evidence="1">
    <location>
        <begin position="693"/>
        <end position="726"/>
    </location>
</feature>
<keyword evidence="3" id="KW-1185">Reference proteome</keyword>
<accession>A0A840WAQ4</accession>
<evidence type="ECO:0000256" key="1">
    <source>
        <dbReference type="SAM" id="MobiDB-lite"/>
    </source>
</evidence>
<evidence type="ECO:0000313" key="3">
    <source>
        <dbReference type="Proteomes" id="UP000579647"/>
    </source>
</evidence>